<protein>
    <submittedName>
        <fullName evidence="2">Uncharacterized protein</fullName>
    </submittedName>
</protein>
<keyword evidence="3" id="KW-1185">Reference proteome</keyword>
<proteinExistence type="predicted"/>
<organism evidence="2 3">
    <name type="scientific">Burkholderia lata (strain ATCC 17760 / DSM 23089 / LMG 22485 / NCIMB 9086 / R18194 / 383)</name>
    <dbReference type="NCBI Taxonomy" id="482957"/>
    <lineage>
        <taxon>Bacteria</taxon>
        <taxon>Pseudomonadati</taxon>
        <taxon>Pseudomonadota</taxon>
        <taxon>Betaproteobacteria</taxon>
        <taxon>Burkholderiales</taxon>
        <taxon>Burkholderiaceae</taxon>
        <taxon>Burkholderia</taxon>
        <taxon>Burkholderia cepacia complex</taxon>
    </lineage>
</organism>
<gene>
    <name evidence="2" type="ordered locus">Bcep18194_B0542</name>
</gene>
<dbReference type="Proteomes" id="UP000002705">
    <property type="component" value="Chromosome 2"/>
</dbReference>
<evidence type="ECO:0000256" key="1">
    <source>
        <dbReference type="SAM" id="MobiDB-lite"/>
    </source>
</evidence>
<feature type="region of interest" description="Disordered" evidence="1">
    <location>
        <begin position="1"/>
        <end position="35"/>
    </location>
</feature>
<evidence type="ECO:0000313" key="3">
    <source>
        <dbReference type="Proteomes" id="UP000002705"/>
    </source>
</evidence>
<dbReference type="HOGENOM" id="CLU_2272108_0_0_4"/>
<dbReference type="KEGG" id="bur:Bcep18194_B0542"/>
<sequence length="102" mass="11693">MKGTHYRERRACRPGTARRPSGGTVGRLPAPPPSRSAIAARFTENDANCSRIANKATRYSAMRRQFTQIRHRQRAPFPRECISIYRLLIWRSRDPAPPCRST</sequence>
<feature type="compositionally biased region" description="Basic and acidic residues" evidence="1">
    <location>
        <begin position="1"/>
        <end position="11"/>
    </location>
</feature>
<dbReference type="AlphaFoldDB" id="Q39A55"/>
<accession>Q39A55</accession>
<evidence type="ECO:0000313" key="2">
    <source>
        <dbReference type="EMBL" id="ABB10656.1"/>
    </source>
</evidence>
<name>Q39A55_BURL3</name>
<reference evidence="2" key="1">
    <citation type="submission" date="2005-10" db="EMBL/GenBank/DDBJ databases">
        <title>Complete sequence of chromosome 2 of Burkholderia sp. 383.</title>
        <authorList>
            <consortium name="US DOE Joint Genome Institute"/>
            <person name="Copeland A."/>
            <person name="Lucas S."/>
            <person name="Lapidus A."/>
            <person name="Barry K."/>
            <person name="Detter J.C."/>
            <person name="Glavina T."/>
            <person name="Hammon N."/>
            <person name="Israni S."/>
            <person name="Pitluck S."/>
            <person name="Chain P."/>
            <person name="Malfatti S."/>
            <person name="Shin M."/>
            <person name="Vergez L."/>
            <person name="Schmutz J."/>
            <person name="Larimer F."/>
            <person name="Land M."/>
            <person name="Kyrpides N."/>
            <person name="Lykidis A."/>
            <person name="Richardson P."/>
        </authorList>
    </citation>
    <scope>NUCLEOTIDE SEQUENCE [LARGE SCALE GENOMIC DNA]</scope>
    <source>
        <strain evidence="2">383</strain>
    </source>
</reference>
<dbReference type="EMBL" id="CP000152">
    <property type="protein sequence ID" value="ABB10656.1"/>
    <property type="molecule type" value="Genomic_DNA"/>
</dbReference>